<dbReference type="AlphaFoldDB" id="Q39YV5"/>
<dbReference type="Proteomes" id="UP000007073">
    <property type="component" value="Chromosome"/>
</dbReference>
<keyword evidence="4" id="KW-0411">Iron-sulfur</keyword>
<keyword evidence="1" id="KW-0004">4Fe-4S</keyword>
<evidence type="ECO:0000256" key="3">
    <source>
        <dbReference type="ARBA" id="ARBA00023004"/>
    </source>
</evidence>
<evidence type="ECO:0000256" key="4">
    <source>
        <dbReference type="ARBA" id="ARBA00023014"/>
    </source>
</evidence>
<keyword evidence="3" id="KW-0408">Iron</keyword>
<sequence>MNRRDFLKNSITVIAGLAVPLSALELISPRKLLAQKGDESPVRWAFLVDTQACVGCGFCVKACKTENEIPHETNITRTWVERYVVTRKGKTYVDSPRGARDGFTTDRIDQGEEGYREVKAKDVEKAFFVPKLCNQCDNPACVQVCPVGATYQTPDGVVLVDRKHCIGCAYCIMACPYGVRSFNPAYKTAEKCTFCYHRISKGMKTACVDACPFGARKIGNLRDPDDPVTKTIMSGRVGVLKEQYGTKPQVYYLALSREVK</sequence>
<accession>Q39YV5</accession>
<evidence type="ECO:0000313" key="7">
    <source>
        <dbReference type="Proteomes" id="UP000007073"/>
    </source>
</evidence>
<dbReference type="CDD" id="cd10551">
    <property type="entry name" value="PsrB"/>
    <property type="match status" value="1"/>
</dbReference>
<reference evidence="6 7" key="1">
    <citation type="submission" date="2005-10" db="EMBL/GenBank/DDBJ databases">
        <title>Complete sequence of Geobacter metallireducens GS-15.</title>
        <authorList>
            <consortium name="US DOE Joint Genome Institute"/>
            <person name="Copeland A."/>
            <person name="Lucas S."/>
            <person name="Lapidus A."/>
            <person name="Barry K."/>
            <person name="Detter J.C."/>
            <person name="Glavina T."/>
            <person name="Hammon N."/>
            <person name="Israni S."/>
            <person name="Pitluck S."/>
            <person name="Di Bartolo G."/>
            <person name="Chain P."/>
            <person name="Schmutz J."/>
            <person name="Larimer F."/>
            <person name="Land M."/>
            <person name="Kyrpides N."/>
            <person name="Ivanova N."/>
            <person name="Richardson P."/>
        </authorList>
    </citation>
    <scope>NUCLEOTIDE SEQUENCE [LARGE SCALE GENOMIC DNA]</scope>
    <source>
        <strain evidence="7">ATCC 53774 / DSM 7210 / GS-15</strain>
    </source>
</reference>
<dbReference type="GO" id="GO:0051539">
    <property type="term" value="F:4 iron, 4 sulfur cluster binding"/>
    <property type="evidence" value="ECO:0007669"/>
    <property type="project" value="UniProtKB-KW"/>
</dbReference>
<gene>
    <name evidence="6" type="primary">cbcT-2</name>
    <name evidence="6" type="ordered locus">Gmet_0326</name>
</gene>
<keyword evidence="7" id="KW-1185">Reference proteome</keyword>
<evidence type="ECO:0000313" key="6">
    <source>
        <dbReference type="EMBL" id="ABB30569.1"/>
    </source>
</evidence>
<dbReference type="eggNOG" id="COG0437">
    <property type="taxonomic scope" value="Bacteria"/>
</dbReference>
<evidence type="ECO:0000256" key="1">
    <source>
        <dbReference type="ARBA" id="ARBA00022485"/>
    </source>
</evidence>
<dbReference type="RefSeq" id="WP_004512298.1">
    <property type="nucleotide sequence ID" value="NC_007517.1"/>
</dbReference>
<feature type="domain" description="4Fe-4S ferredoxin-type" evidence="5">
    <location>
        <begin position="156"/>
        <end position="185"/>
    </location>
</feature>
<proteinExistence type="predicted"/>
<dbReference type="Gene3D" id="3.30.70.20">
    <property type="match status" value="2"/>
</dbReference>
<dbReference type="PANTHER" id="PTHR43177:SF3">
    <property type="entry name" value="PROTEIN NRFC HOMOLOG"/>
    <property type="match status" value="1"/>
</dbReference>
<evidence type="ECO:0000259" key="5">
    <source>
        <dbReference type="PROSITE" id="PS51379"/>
    </source>
</evidence>
<dbReference type="PROSITE" id="PS51379">
    <property type="entry name" value="4FE4S_FER_2"/>
    <property type="match status" value="3"/>
</dbReference>
<name>Q39YV5_GEOMG</name>
<feature type="domain" description="4Fe-4S ferredoxin-type" evidence="5">
    <location>
        <begin position="44"/>
        <end position="74"/>
    </location>
</feature>
<dbReference type="Pfam" id="PF13247">
    <property type="entry name" value="Fer4_11"/>
    <property type="match status" value="1"/>
</dbReference>
<dbReference type="SUPFAM" id="SSF54862">
    <property type="entry name" value="4Fe-4S ferredoxins"/>
    <property type="match status" value="1"/>
</dbReference>
<dbReference type="InterPro" id="IPR050954">
    <property type="entry name" value="ET_IronSulfur_Cluster-Binding"/>
</dbReference>
<dbReference type="Pfam" id="PF12797">
    <property type="entry name" value="Fer4_2"/>
    <property type="match status" value="1"/>
</dbReference>
<dbReference type="STRING" id="269799.Gmet_0326"/>
<dbReference type="PROSITE" id="PS00198">
    <property type="entry name" value="4FE4S_FER_1"/>
    <property type="match status" value="1"/>
</dbReference>
<evidence type="ECO:0000256" key="2">
    <source>
        <dbReference type="ARBA" id="ARBA00022723"/>
    </source>
</evidence>
<dbReference type="GO" id="GO:0046872">
    <property type="term" value="F:metal ion binding"/>
    <property type="evidence" value="ECO:0007669"/>
    <property type="project" value="UniProtKB-KW"/>
</dbReference>
<dbReference type="InterPro" id="IPR017896">
    <property type="entry name" value="4Fe4S_Fe-S-bd"/>
</dbReference>
<protein>
    <submittedName>
        <fullName evidence="6">Menaquinol oxidoreductase complex Cbc4, iron-sulfur cluster-binding subunit, putative</fullName>
    </submittedName>
</protein>
<dbReference type="PANTHER" id="PTHR43177">
    <property type="entry name" value="PROTEIN NRFC"/>
    <property type="match status" value="1"/>
</dbReference>
<dbReference type="InterPro" id="IPR017900">
    <property type="entry name" value="4Fe4S_Fe_S_CS"/>
</dbReference>
<keyword evidence="2" id="KW-0479">Metal-binding</keyword>
<dbReference type="HOGENOM" id="CLU_043374_1_3_7"/>
<feature type="domain" description="4Fe-4S ferredoxin-type" evidence="5">
    <location>
        <begin position="124"/>
        <end position="155"/>
    </location>
</feature>
<organism evidence="6 7">
    <name type="scientific">Geobacter metallireducens (strain ATCC 53774 / DSM 7210 / GS-15)</name>
    <dbReference type="NCBI Taxonomy" id="269799"/>
    <lineage>
        <taxon>Bacteria</taxon>
        <taxon>Pseudomonadati</taxon>
        <taxon>Thermodesulfobacteriota</taxon>
        <taxon>Desulfuromonadia</taxon>
        <taxon>Geobacterales</taxon>
        <taxon>Geobacteraceae</taxon>
        <taxon>Geobacter</taxon>
    </lineage>
</organism>
<dbReference type="KEGG" id="gme:Gmet_0326"/>
<dbReference type="EMBL" id="CP000148">
    <property type="protein sequence ID" value="ABB30569.1"/>
    <property type="molecule type" value="Genomic_DNA"/>
</dbReference>
<reference evidence="6 7" key="2">
    <citation type="journal article" date="2009" name="BMC Microbiol.">
        <title>The genome sequence of Geobacter metallireducens: features of metabolism, physiology and regulation common and dissimilar to Geobacter sulfurreducens.</title>
        <authorList>
            <person name="Aklujkar M."/>
            <person name="Krushkal J."/>
            <person name="DiBartolo G."/>
            <person name="Lapidus A."/>
            <person name="Land M.L."/>
            <person name="Lovley D.R."/>
        </authorList>
    </citation>
    <scope>NUCLEOTIDE SEQUENCE [LARGE SCALE GENOMIC DNA]</scope>
    <source>
        <strain evidence="7">ATCC 53774 / DSM 7210 / GS-15</strain>
    </source>
</reference>